<keyword evidence="2" id="KW-0732">Signal</keyword>
<evidence type="ECO:0000256" key="2">
    <source>
        <dbReference type="SAM" id="SignalP"/>
    </source>
</evidence>
<dbReference type="AlphaFoldDB" id="A0A2M4DGZ4"/>
<name>A0A2M4DGZ4_ANODA</name>
<evidence type="ECO:0000256" key="1">
    <source>
        <dbReference type="SAM" id="MobiDB-lite"/>
    </source>
</evidence>
<feature type="chain" id="PRO_5014831203" evidence="2">
    <location>
        <begin position="18"/>
        <end position="180"/>
    </location>
</feature>
<feature type="region of interest" description="Disordered" evidence="1">
    <location>
        <begin position="52"/>
        <end position="71"/>
    </location>
</feature>
<sequence>MFHFLLLLGCTYTLVNAQTQPSALLLLHQRKRRKSKHNGTTTVVRAADVMDGEAPEPSPACQRHNHRQTQSLRIPSNRARKIPIFTTCPGSISFSHFHQRTTHTIIHVTRNTRSHTLSRGSSTRKGASKTEAATLIQGNSRCNRGESTTSLLRTAWPLIQLNALAALVVFELLQECHFNH</sequence>
<protein>
    <submittedName>
        <fullName evidence="3">Putative secreted protein</fullName>
    </submittedName>
</protein>
<feature type="compositionally biased region" description="Polar residues" evidence="1">
    <location>
        <begin position="112"/>
        <end position="125"/>
    </location>
</feature>
<feature type="signal peptide" evidence="2">
    <location>
        <begin position="1"/>
        <end position="17"/>
    </location>
</feature>
<proteinExistence type="predicted"/>
<organism evidence="3">
    <name type="scientific">Anopheles darlingi</name>
    <name type="common">Mosquito</name>
    <dbReference type="NCBI Taxonomy" id="43151"/>
    <lineage>
        <taxon>Eukaryota</taxon>
        <taxon>Metazoa</taxon>
        <taxon>Ecdysozoa</taxon>
        <taxon>Arthropoda</taxon>
        <taxon>Hexapoda</taxon>
        <taxon>Insecta</taxon>
        <taxon>Pterygota</taxon>
        <taxon>Neoptera</taxon>
        <taxon>Endopterygota</taxon>
        <taxon>Diptera</taxon>
        <taxon>Nematocera</taxon>
        <taxon>Culicoidea</taxon>
        <taxon>Culicidae</taxon>
        <taxon>Anophelinae</taxon>
        <taxon>Anopheles</taxon>
    </lineage>
</organism>
<accession>A0A2M4DGZ4</accession>
<dbReference type="EMBL" id="GGFL01012662">
    <property type="protein sequence ID" value="MBW76840.1"/>
    <property type="molecule type" value="Transcribed_RNA"/>
</dbReference>
<reference evidence="3" key="1">
    <citation type="submission" date="2018-01" db="EMBL/GenBank/DDBJ databases">
        <title>An insight into the sialome of Amazonian anophelines.</title>
        <authorList>
            <person name="Ribeiro J.M."/>
            <person name="Scarpassa V."/>
            <person name="Calvo E."/>
        </authorList>
    </citation>
    <scope>NUCLEOTIDE SEQUENCE</scope>
</reference>
<evidence type="ECO:0000313" key="3">
    <source>
        <dbReference type="EMBL" id="MBW76840.1"/>
    </source>
</evidence>
<feature type="region of interest" description="Disordered" evidence="1">
    <location>
        <begin position="112"/>
        <end position="131"/>
    </location>
</feature>